<keyword evidence="2" id="KW-0547">Nucleotide-binding</keyword>
<dbReference type="OrthoDB" id="5761885at2"/>
<dbReference type="InterPro" id="IPR012349">
    <property type="entry name" value="Split_barrel_FMN-bd"/>
</dbReference>
<evidence type="ECO:0000256" key="1">
    <source>
        <dbReference type="ARBA" id="ARBA00022636"/>
    </source>
</evidence>
<dbReference type="Gene3D" id="2.30.110.10">
    <property type="entry name" value="Electron Transport, Fmn-binding Protein, Chain A"/>
    <property type="match status" value="1"/>
</dbReference>
<evidence type="ECO:0000313" key="5">
    <source>
        <dbReference type="EMBL" id="OEG74806.1"/>
    </source>
</evidence>
<evidence type="ECO:0000313" key="6">
    <source>
        <dbReference type="Proteomes" id="UP000095230"/>
    </source>
</evidence>
<proteinExistence type="predicted"/>
<keyword evidence="1" id="KW-0973">c-di-GMP</keyword>
<dbReference type="InterPro" id="IPR009926">
    <property type="entry name" value="T3SS_YcgR_PilZN"/>
</dbReference>
<keyword evidence="3" id="KW-0975">Bacterial flagellum</keyword>
<organism evidence="5 6">
    <name type="scientific">Shewanella colwelliana</name>
    <name type="common">Alteromonas colwelliana</name>
    <dbReference type="NCBI Taxonomy" id="23"/>
    <lineage>
        <taxon>Bacteria</taxon>
        <taxon>Pseudomonadati</taxon>
        <taxon>Pseudomonadota</taxon>
        <taxon>Gammaproteobacteria</taxon>
        <taxon>Alteromonadales</taxon>
        <taxon>Shewanellaceae</taxon>
        <taxon>Shewanella</taxon>
    </lineage>
</organism>
<dbReference type="GO" id="GO:0000166">
    <property type="term" value="F:nucleotide binding"/>
    <property type="evidence" value="ECO:0007669"/>
    <property type="project" value="UniProtKB-KW"/>
</dbReference>
<comment type="caution">
    <text evidence="5">The sequence shown here is derived from an EMBL/GenBank/DDBJ whole genome shotgun (WGS) entry which is preliminary data.</text>
</comment>
<dbReference type="Pfam" id="PF12945">
    <property type="entry name" value="PilZNR"/>
    <property type="match status" value="1"/>
</dbReference>
<dbReference type="SUPFAM" id="SSF141371">
    <property type="entry name" value="PilZ domain-like"/>
    <property type="match status" value="1"/>
</dbReference>
<evidence type="ECO:0000259" key="4">
    <source>
        <dbReference type="Pfam" id="PF12945"/>
    </source>
</evidence>
<gene>
    <name evidence="5" type="ORF">BEL05_01755</name>
</gene>
<reference evidence="5 6" key="1">
    <citation type="submission" date="2016-07" db="EMBL/GenBank/DDBJ databases">
        <title>Whole-genome of two Shewanella species isolated from a digestive organ of sea cucumber Apostichopus japonicus Selenka 1867.</title>
        <authorList>
            <person name="Hong H.-H."/>
            <person name="Choi H."/>
            <person name="Cheon S."/>
            <person name="Oh J.-S."/>
            <person name="Lee H.-G."/>
            <person name="Park C."/>
        </authorList>
    </citation>
    <scope>NUCLEOTIDE SEQUENCE [LARGE SCALE GENOMIC DNA]</scope>
    <source>
        <strain evidence="5 6">CSB03KR</strain>
    </source>
</reference>
<name>A0A1E5IWC0_SHECO</name>
<evidence type="ECO:0000256" key="2">
    <source>
        <dbReference type="ARBA" id="ARBA00022741"/>
    </source>
</evidence>
<dbReference type="STRING" id="23.BEL05_01755"/>
<dbReference type="EMBL" id="MCBT01000015">
    <property type="protein sequence ID" value="OEG74806.1"/>
    <property type="molecule type" value="Genomic_DNA"/>
</dbReference>
<feature type="domain" description="Type III secretion system flagellar brake protein YcgR PilZN" evidence="4">
    <location>
        <begin position="26"/>
        <end position="115"/>
    </location>
</feature>
<protein>
    <recommendedName>
        <fullName evidence="4">Type III secretion system flagellar brake protein YcgR PilZN domain-containing protein</fullName>
    </recommendedName>
</protein>
<accession>A0A1E5IWC0</accession>
<dbReference type="AlphaFoldDB" id="A0A1E5IWC0"/>
<dbReference type="Proteomes" id="UP000095230">
    <property type="component" value="Unassembled WGS sequence"/>
</dbReference>
<evidence type="ECO:0000256" key="3">
    <source>
        <dbReference type="ARBA" id="ARBA00023143"/>
    </source>
</evidence>
<sequence>MAATRRSWVPNSNDGNFNYLNRMSCNTEAQLQILTPTQPIRLRTRFIGIDPDNAVIFALGSDRHWLAAKEFITQGQGVIVRIINSDDPEANIIAFRSKIKTLLNHAGRWLIIDYPSQLQSVALRQHSRIPIMVSASLHALKPDGYESKPISSGNLHDISIKGGAYVGNLIPGCDADQALQLQVKIEQSLETIAMPITVKNIQLPGDDSNECQYGFSINSDDDVDAEEFVQKVVLSHLMQQPKS</sequence>